<feature type="binding site" evidence="15">
    <location>
        <position position="363"/>
    </location>
    <ligand>
        <name>Zn(2+)</name>
        <dbReference type="ChEBI" id="CHEBI:29105"/>
        <label>2</label>
    </ligand>
</feature>
<feature type="binding site" evidence="15">
    <location>
        <position position="326"/>
    </location>
    <ligand>
        <name>Zn(2+)</name>
        <dbReference type="ChEBI" id="CHEBI:29105"/>
        <label>2</label>
    </ligand>
</feature>
<dbReference type="PANTHER" id="PTHR11596:SF5">
    <property type="entry name" value="ALKALINE PHOSPHATASE"/>
    <property type="match status" value="1"/>
</dbReference>
<dbReference type="FunCoup" id="K1P3B0">
    <property type="interactions" value="86"/>
</dbReference>
<feature type="binding site" evidence="15">
    <location>
        <position position="441"/>
    </location>
    <ligand>
        <name>Zn(2+)</name>
        <dbReference type="ChEBI" id="CHEBI:29105"/>
        <label>2</label>
    </ligand>
</feature>
<evidence type="ECO:0000256" key="12">
    <source>
        <dbReference type="ARBA" id="ARBA00023180"/>
    </source>
</evidence>
<evidence type="ECO:0000256" key="7">
    <source>
        <dbReference type="ARBA" id="ARBA00022723"/>
    </source>
</evidence>
<feature type="binding site" evidence="15">
    <location>
        <position position="157"/>
    </location>
    <ligand>
        <name>Mg(2+)</name>
        <dbReference type="ChEBI" id="CHEBI:18420"/>
    </ligand>
</feature>
<keyword evidence="10 15" id="KW-0460">Magnesium</keyword>
<dbReference type="GO" id="GO:0004035">
    <property type="term" value="F:alkaline phosphatase activity"/>
    <property type="evidence" value="ECO:0007669"/>
    <property type="project" value="UniProtKB-EC"/>
</dbReference>
<evidence type="ECO:0000256" key="13">
    <source>
        <dbReference type="ARBA" id="ARBA00023288"/>
    </source>
</evidence>
<dbReference type="HOGENOM" id="CLU_008539_4_0_1"/>
<evidence type="ECO:0000313" key="17">
    <source>
        <dbReference type="EMBL" id="EKC18257.1"/>
    </source>
</evidence>
<sequence>MNSFVDVNSTNWNKIAKDTLNEALKIKPNNRIAKNVIIFIGDGMGLSTINAARIYKGQKLGNTGEETILEYETFPNVALSKVYGTDKQVPESAQTATALLCGEKTNFNLLGLKDSVGTSDCSAYISQGEEAEIDSIIRQAIEQGKSAGVVTTARLTHATPAATYAHSPDRNWESDADIGPANGACKDIAQQLIDNNHDIQVLLGGGRRAFLPVSEPDPETNAPGVNKRMDGRNLADDWESIQQGKNNNYRYVWKKQDFDDVDPDEVDFLLGLFSPSHMQYELERDTSGDGEPSLAEMTDKAIKILRRNKNGFALMVEGGRIDHAHHENKAKKSLEEAVQFEEAIKMAMSLIDQKDTLVVVTADHSHPFSLTGYTNRGNPILGLVDPLGINIEPTLDGLPYTSLLYGNGPGYTSPRQDLTGVDTETTDFIQQSAVPLEFDTHSGEDVGIYALGPMSHLFHGVHEQHYVAHVIQYAACIGEYAKNCRKKSGTLRSVIHGNPEV</sequence>
<comment type="similarity">
    <text evidence="2 16">Belongs to the alkaline phosphatase family.</text>
</comment>
<reference evidence="17" key="1">
    <citation type="journal article" date="2012" name="Nature">
        <title>The oyster genome reveals stress adaptation and complexity of shell formation.</title>
        <authorList>
            <person name="Zhang G."/>
            <person name="Fang X."/>
            <person name="Guo X."/>
            <person name="Li L."/>
            <person name="Luo R."/>
            <person name="Xu F."/>
            <person name="Yang P."/>
            <person name="Zhang L."/>
            <person name="Wang X."/>
            <person name="Qi H."/>
            <person name="Xiong Z."/>
            <person name="Que H."/>
            <person name="Xie Y."/>
            <person name="Holland P.W."/>
            <person name="Paps J."/>
            <person name="Zhu Y."/>
            <person name="Wu F."/>
            <person name="Chen Y."/>
            <person name="Wang J."/>
            <person name="Peng C."/>
            <person name="Meng J."/>
            <person name="Yang L."/>
            <person name="Liu J."/>
            <person name="Wen B."/>
            <person name="Zhang N."/>
            <person name="Huang Z."/>
            <person name="Zhu Q."/>
            <person name="Feng Y."/>
            <person name="Mount A."/>
            <person name="Hedgecock D."/>
            <person name="Xu Z."/>
            <person name="Liu Y."/>
            <person name="Domazet-Loso T."/>
            <person name="Du Y."/>
            <person name="Sun X."/>
            <person name="Zhang S."/>
            <person name="Liu B."/>
            <person name="Cheng P."/>
            <person name="Jiang X."/>
            <person name="Li J."/>
            <person name="Fan D."/>
            <person name="Wang W."/>
            <person name="Fu W."/>
            <person name="Wang T."/>
            <person name="Wang B."/>
            <person name="Zhang J."/>
            <person name="Peng Z."/>
            <person name="Li Y."/>
            <person name="Li N."/>
            <person name="Wang J."/>
            <person name="Chen M."/>
            <person name="He Y."/>
            <person name="Tan F."/>
            <person name="Song X."/>
            <person name="Zheng Q."/>
            <person name="Huang R."/>
            <person name="Yang H."/>
            <person name="Du X."/>
            <person name="Chen L."/>
            <person name="Yang M."/>
            <person name="Gaffney P.M."/>
            <person name="Wang S."/>
            <person name="Luo L."/>
            <person name="She Z."/>
            <person name="Ming Y."/>
            <person name="Huang W."/>
            <person name="Zhang S."/>
            <person name="Huang B."/>
            <person name="Zhang Y."/>
            <person name="Qu T."/>
            <person name="Ni P."/>
            <person name="Miao G."/>
            <person name="Wang J."/>
            <person name="Wang Q."/>
            <person name="Steinberg C.E."/>
            <person name="Wang H."/>
            <person name="Li N."/>
            <person name="Qian L."/>
            <person name="Zhang G."/>
            <person name="Li Y."/>
            <person name="Yang H."/>
            <person name="Liu X."/>
            <person name="Wang J."/>
            <person name="Yin Y."/>
            <person name="Wang J."/>
        </authorList>
    </citation>
    <scope>NUCLEOTIDE SEQUENCE [LARGE SCALE GENOMIC DNA]</scope>
    <source>
        <strain evidence="17">05x7-T-G4-1.051#20</strain>
    </source>
</reference>
<dbReference type="InterPro" id="IPR017850">
    <property type="entry name" value="Alkaline_phosphatase_core_sf"/>
</dbReference>
<feature type="binding site" evidence="15">
    <location>
        <position position="317"/>
    </location>
    <ligand>
        <name>Mg(2+)</name>
        <dbReference type="ChEBI" id="CHEBI:18420"/>
    </ligand>
</feature>
<feature type="active site" description="Phosphoserine intermediate" evidence="14">
    <location>
        <position position="92"/>
    </location>
</feature>
<evidence type="ECO:0000256" key="11">
    <source>
        <dbReference type="ARBA" id="ARBA00023136"/>
    </source>
</evidence>
<keyword evidence="5" id="KW-0597">Phosphoprotein</keyword>
<evidence type="ECO:0000256" key="16">
    <source>
        <dbReference type="RuleBase" id="RU003946"/>
    </source>
</evidence>
<evidence type="ECO:0000256" key="14">
    <source>
        <dbReference type="PIRSR" id="PIRSR601952-1"/>
    </source>
</evidence>
<dbReference type="PANTHER" id="PTHR11596">
    <property type="entry name" value="ALKALINE PHOSPHATASE"/>
    <property type="match status" value="1"/>
</dbReference>
<keyword evidence="6" id="KW-0336">GPI-anchor</keyword>
<organism evidence="17">
    <name type="scientific">Magallana gigas</name>
    <name type="common">Pacific oyster</name>
    <name type="synonym">Crassostrea gigas</name>
    <dbReference type="NCBI Taxonomy" id="29159"/>
    <lineage>
        <taxon>Eukaryota</taxon>
        <taxon>Metazoa</taxon>
        <taxon>Spiralia</taxon>
        <taxon>Lophotrochozoa</taxon>
        <taxon>Mollusca</taxon>
        <taxon>Bivalvia</taxon>
        <taxon>Autobranchia</taxon>
        <taxon>Pteriomorphia</taxon>
        <taxon>Ostreida</taxon>
        <taxon>Ostreoidea</taxon>
        <taxon>Ostreidae</taxon>
        <taxon>Magallana</taxon>
    </lineage>
</organism>
<comment type="cofactor">
    <cofactor evidence="15">
        <name>Mg(2+)</name>
        <dbReference type="ChEBI" id="CHEBI:18420"/>
    </cofactor>
    <text evidence="15">Binds 1 Mg(2+) ion.</text>
</comment>
<dbReference type="GO" id="GO:0005886">
    <property type="term" value="C:plasma membrane"/>
    <property type="evidence" value="ECO:0007669"/>
    <property type="project" value="UniProtKB-SubCell"/>
</dbReference>
<comment type="cofactor">
    <cofactor evidence="15">
        <name>Zn(2+)</name>
        <dbReference type="ChEBI" id="CHEBI:29105"/>
    </cofactor>
    <text evidence="15">Binds 2 Zn(2+) ions.</text>
</comment>
<evidence type="ECO:0000256" key="3">
    <source>
        <dbReference type="ARBA" id="ARBA00012647"/>
    </source>
</evidence>
<dbReference type="CDD" id="cd16012">
    <property type="entry name" value="ALP"/>
    <property type="match status" value="1"/>
</dbReference>
<evidence type="ECO:0000256" key="2">
    <source>
        <dbReference type="ARBA" id="ARBA00005984"/>
    </source>
</evidence>
<gene>
    <name evidence="17" type="ORF">CGI_10014130</name>
</gene>
<keyword evidence="4" id="KW-1003">Cell membrane</keyword>
<feature type="binding site" evidence="15">
    <location>
        <position position="159"/>
    </location>
    <ligand>
        <name>Mg(2+)</name>
        <dbReference type="ChEBI" id="CHEBI:18420"/>
    </ligand>
</feature>
<keyword evidence="13" id="KW-0449">Lipoprotein</keyword>
<evidence type="ECO:0000256" key="4">
    <source>
        <dbReference type="ARBA" id="ARBA00022475"/>
    </source>
</evidence>
<evidence type="ECO:0000256" key="5">
    <source>
        <dbReference type="ARBA" id="ARBA00022553"/>
    </source>
</evidence>
<dbReference type="EMBL" id="JH818655">
    <property type="protein sequence ID" value="EKC18257.1"/>
    <property type="molecule type" value="Genomic_DNA"/>
</dbReference>
<dbReference type="FunFam" id="3.40.720.10:FF:000008">
    <property type="entry name" value="Alkaline phosphatase"/>
    <property type="match status" value="1"/>
</dbReference>
<comment type="subcellular location">
    <subcellularLocation>
        <location evidence="1">Cell membrane</location>
        <topology evidence="1">Lipid-anchor</topology>
        <topology evidence="1">GPI-anchor</topology>
    </subcellularLocation>
</comment>
<keyword evidence="9 15" id="KW-0862">Zinc</keyword>
<dbReference type="GO" id="GO:0098552">
    <property type="term" value="C:side of membrane"/>
    <property type="evidence" value="ECO:0007669"/>
    <property type="project" value="UniProtKB-KW"/>
</dbReference>
<name>K1P3B0_MAGGI</name>
<evidence type="ECO:0000256" key="15">
    <source>
        <dbReference type="PIRSR" id="PIRSR601952-2"/>
    </source>
</evidence>
<keyword evidence="8" id="KW-0378">Hydrolase</keyword>
<dbReference type="SMART" id="SM00098">
    <property type="entry name" value="alkPPc"/>
    <property type="match status" value="1"/>
</dbReference>
<keyword evidence="11" id="KW-0472">Membrane</keyword>
<accession>K1P3B0</accession>
<feature type="binding site" evidence="15">
    <location>
        <position position="42"/>
    </location>
    <ligand>
        <name>Zn(2+)</name>
        <dbReference type="ChEBI" id="CHEBI:29105"/>
        <label>2</label>
    </ligand>
</feature>
<keyword evidence="7 15" id="KW-0479">Metal-binding</keyword>
<feature type="binding site" evidence="15">
    <location>
        <position position="364"/>
    </location>
    <ligand>
        <name>Zn(2+)</name>
        <dbReference type="ChEBI" id="CHEBI:29105"/>
        <label>2</label>
    </ligand>
</feature>
<protein>
    <recommendedName>
        <fullName evidence="3">alkaline phosphatase</fullName>
        <ecNumber evidence="3">3.1.3.1</ecNumber>
    </recommendedName>
</protein>
<dbReference type="InParanoid" id="K1P3B0"/>
<proteinExistence type="inferred from homology"/>
<dbReference type="SUPFAM" id="SSF53649">
    <property type="entry name" value="Alkaline phosphatase-like"/>
    <property type="match status" value="1"/>
</dbReference>
<dbReference type="PRINTS" id="PR00113">
    <property type="entry name" value="ALKPHPHTASE"/>
</dbReference>
<evidence type="ECO:0000256" key="6">
    <source>
        <dbReference type="ARBA" id="ARBA00022622"/>
    </source>
</evidence>
<dbReference type="GO" id="GO:0046872">
    <property type="term" value="F:metal ion binding"/>
    <property type="evidence" value="ECO:0007669"/>
    <property type="project" value="UniProtKB-KW"/>
</dbReference>
<dbReference type="Gene3D" id="3.40.720.10">
    <property type="entry name" value="Alkaline Phosphatase, subunit A"/>
    <property type="match status" value="1"/>
</dbReference>
<feature type="binding site" evidence="15">
    <location>
        <position position="42"/>
    </location>
    <ligand>
        <name>Mg(2+)</name>
        <dbReference type="ChEBI" id="CHEBI:18420"/>
    </ligand>
</feature>
<evidence type="ECO:0000256" key="1">
    <source>
        <dbReference type="ARBA" id="ARBA00004609"/>
    </source>
</evidence>
<dbReference type="InterPro" id="IPR001952">
    <property type="entry name" value="Alkaline_phosphatase"/>
</dbReference>
<dbReference type="EC" id="3.1.3.1" evidence="3"/>
<dbReference type="AlphaFoldDB" id="K1P3B0"/>
<evidence type="ECO:0000256" key="8">
    <source>
        <dbReference type="ARBA" id="ARBA00022801"/>
    </source>
</evidence>
<evidence type="ECO:0000256" key="10">
    <source>
        <dbReference type="ARBA" id="ARBA00022842"/>
    </source>
</evidence>
<evidence type="ECO:0000256" key="9">
    <source>
        <dbReference type="ARBA" id="ARBA00022833"/>
    </source>
</evidence>
<dbReference type="Pfam" id="PF00245">
    <property type="entry name" value="Alk_phosphatase"/>
    <property type="match status" value="1"/>
</dbReference>
<keyword evidence="12" id="KW-0325">Glycoprotein</keyword>
<feature type="binding site" evidence="15">
    <location>
        <position position="322"/>
    </location>
    <ligand>
        <name>Zn(2+)</name>
        <dbReference type="ChEBI" id="CHEBI:29105"/>
        <label>2</label>
    </ligand>
</feature>